<evidence type="ECO:0000313" key="3">
    <source>
        <dbReference type="Proteomes" id="UP000324832"/>
    </source>
</evidence>
<reference evidence="2 3" key="1">
    <citation type="submission" date="2017-07" db="EMBL/GenBank/DDBJ databases">
        <authorList>
            <person name="Talla V."/>
            <person name="Backstrom N."/>
        </authorList>
    </citation>
    <scope>NUCLEOTIDE SEQUENCE [LARGE SCALE GENOMIC DNA]</scope>
</reference>
<evidence type="ECO:0000313" key="2">
    <source>
        <dbReference type="EMBL" id="VVC86113.1"/>
    </source>
</evidence>
<name>A0A5E4PM80_9NEOP</name>
<evidence type="ECO:0000256" key="1">
    <source>
        <dbReference type="SAM" id="MobiDB-lite"/>
    </source>
</evidence>
<dbReference type="EMBL" id="FZQP02000002">
    <property type="protein sequence ID" value="VVC86113.1"/>
    <property type="molecule type" value="Genomic_DNA"/>
</dbReference>
<dbReference type="AlphaFoldDB" id="A0A5E4PM80"/>
<feature type="compositionally biased region" description="Basic residues" evidence="1">
    <location>
        <begin position="51"/>
        <end position="71"/>
    </location>
</feature>
<organism evidence="2 3">
    <name type="scientific">Leptidea sinapis</name>
    <dbReference type="NCBI Taxonomy" id="189913"/>
    <lineage>
        <taxon>Eukaryota</taxon>
        <taxon>Metazoa</taxon>
        <taxon>Ecdysozoa</taxon>
        <taxon>Arthropoda</taxon>
        <taxon>Hexapoda</taxon>
        <taxon>Insecta</taxon>
        <taxon>Pterygota</taxon>
        <taxon>Neoptera</taxon>
        <taxon>Endopterygota</taxon>
        <taxon>Lepidoptera</taxon>
        <taxon>Glossata</taxon>
        <taxon>Ditrysia</taxon>
        <taxon>Papilionoidea</taxon>
        <taxon>Pieridae</taxon>
        <taxon>Dismorphiinae</taxon>
        <taxon>Leptidea</taxon>
    </lineage>
</organism>
<feature type="region of interest" description="Disordered" evidence="1">
    <location>
        <begin position="49"/>
        <end position="71"/>
    </location>
</feature>
<keyword evidence="3" id="KW-1185">Reference proteome</keyword>
<proteinExistence type="predicted"/>
<gene>
    <name evidence="2" type="ORF">LSINAPIS_LOCUS2</name>
</gene>
<dbReference type="Proteomes" id="UP000324832">
    <property type="component" value="Unassembled WGS sequence"/>
</dbReference>
<protein>
    <submittedName>
        <fullName evidence="2">Uncharacterized protein</fullName>
    </submittedName>
</protein>
<sequence>MFLTLYQQWKTNFRGCCESTELLDCYYFYDMQNSTAPQIAILREYVERGNGRKSSKNSPKNRSKSKYYGKR</sequence>
<accession>A0A5E4PM80</accession>